<evidence type="ECO:0000313" key="1">
    <source>
        <dbReference type="EMBL" id="KAI4322309.1"/>
    </source>
</evidence>
<evidence type="ECO:0000313" key="2">
    <source>
        <dbReference type="Proteomes" id="UP000828941"/>
    </source>
</evidence>
<accession>A0ACB9MFQ4</accession>
<dbReference type="Proteomes" id="UP000828941">
    <property type="component" value="Chromosome 9"/>
</dbReference>
<reference evidence="1 2" key="1">
    <citation type="journal article" date="2022" name="DNA Res.">
        <title>Chromosomal-level genome assembly of the orchid tree Bauhinia variegata (Leguminosae; Cercidoideae) supports the allotetraploid origin hypothesis of Bauhinia.</title>
        <authorList>
            <person name="Zhong Y."/>
            <person name="Chen Y."/>
            <person name="Zheng D."/>
            <person name="Pang J."/>
            <person name="Liu Y."/>
            <person name="Luo S."/>
            <person name="Meng S."/>
            <person name="Qian L."/>
            <person name="Wei D."/>
            <person name="Dai S."/>
            <person name="Zhou R."/>
        </authorList>
    </citation>
    <scope>NUCLEOTIDE SEQUENCE [LARGE SCALE GENOMIC DNA]</scope>
    <source>
        <strain evidence="1">BV-YZ2020</strain>
    </source>
</reference>
<gene>
    <name evidence="1" type="ORF">L6164_022016</name>
</gene>
<organism evidence="1 2">
    <name type="scientific">Bauhinia variegata</name>
    <name type="common">Purple orchid tree</name>
    <name type="synonym">Phanera variegata</name>
    <dbReference type="NCBI Taxonomy" id="167791"/>
    <lineage>
        <taxon>Eukaryota</taxon>
        <taxon>Viridiplantae</taxon>
        <taxon>Streptophyta</taxon>
        <taxon>Embryophyta</taxon>
        <taxon>Tracheophyta</taxon>
        <taxon>Spermatophyta</taxon>
        <taxon>Magnoliopsida</taxon>
        <taxon>eudicotyledons</taxon>
        <taxon>Gunneridae</taxon>
        <taxon>Pentapetalae</taxon>
        <taxon>rosids</taxon>
        <taxon>fabids</taxon>
        <taxon>Fabales</taxon>
        <taxon>Fabaceae</taxon>
        <taxon>Cercidoideae</taxon>
        <taxon>Cercideae</taxon>
        <taxon>Bauhiniinae</taxon>
        <taxon>Bauhinia</taxon>
    </lineage>
</organism>
<sequence>MQRSGFGRDGIYRSLRPSIVIPKDPNLSLVSFLFRNISSYPNKPALIDADSSETLSFAQLKSIVIKVSHALLRLGVKKNDVVLLFAPNSIQFPICFLGAVAIGAIASTANPAYTVAELSRQVKDSNPKLVITVPELWDKVKNFNLPAVILGSESPSLVASKSKITTFNGLLELAASPTEFPASQVKQSDTAALLYSSGTTGVSKGVILTHRNFIASSLMITLDDDLTGRMHDVFICVLPMFHVFGIAVLTYAQLQRGNAVVSMKKFDFEMLLKAVEKYRVTNLWVVPPIILALAKHSAVKKYDLSSLRQVGSGAAPLGKELMQECAKTLPHVEILQGYGMTETCGIISVENSRIGIRHTGSTGMLVSGVEAQIVSVDTMKPLPPGQLGEIWVRGPNMMQGYYNNPQATRLTIDEKGWVHTGDLGYFDEEGQLFVVDRIKELIKYKGFQVAPAELEGLLISHPEILDAVVIPYPDVEAGEVPVAYVVRSPSSSLSEEDILKFIADQVAPFKRLRRVAFINSVPKTASGKILRRELIDKARSKI</sequence>
<protein>
    <submittedName>
        <fullName evidence="1">Uncharacterized protein</fullName>
    </submittedName>
</protein>
<keyword evidence="2" id="KW-1185">Reference proteome</keyword>
<proteinExistence type="predicted"/>
<dbReference type="EMBL" id="CM039434">
    <property type="protein sequence ID" value="KAI4322309.1"/>
    <property type="molecule type" value="Genomic_DNA"/>
</dbReference>
<name>A0ACB9MFQ4_BAUVA</name>
<comment type="caution">
    <text evidence="1">The sequence shown here is derived from an EMBL/GenBank/DDBJ whole genome shotgun (WGS) entry which is preliminary data.</text>
</comment>